<accession>A0ABV7WF44</accession>
<dbReference type="SUPFAM" id="SSF52317">
    <property type="entry name" value="Class I glutamine amidotransferase-like"/>
    <property type="match status" value="1"/>
</dbReference>
<keyword evidence="4" id="KW-0720">Serine protease</keyword>
<evidence type="ECO:0000256" key="2">
    <source>
        <dbReference type="ARBA" id="ARBA00022670"/>
    </source>
</evidence>
<dbReference type="Proteomes" id="UP001595685">
    <property type="component" value="Unassembled WGS sequence"/>
</dbReference>
<gene>
    <name evidence="6" type="ORF">ACFOLH_04930</name>
</gene>
<sequence>MTSSDSTGPSVTPDDGGGARRPGGQVLLQGGGEMREGTRAMDAAFLAEAPPGPVVVLLGAATPGSDHARASARALRYHEALVGDRGLVVAPHPEDDLAGCVGLVAGAAVVVLPGGSPVRLLDGLRADGGRLGAALVARHAAGASLSGSSAGAMVLCARAAQPDRSGPSGLVVHDGLGLVPGLAVVHDDGSGDGRWRDPADPDGPRWGLPEQGGVLVADGLVRAVGRGPARLLRRGSSTVLGGDPVPLDDLLAG</sequence>
<dbReference type="RefSeq" id="WP_340292041.1">
    <property type="nucleotide sequence ID" value="NZ_JBBEOI010000057.1"/>
</dbReference>
<dbReference type="EMBL" id="JBHRWW010000002">
    <property type="protein sequence ID" value="MFC3687681.1"/>
    <property type="molecule type" value="Genomic_DNA"/>
</dbReference>
<feature type="region of interest" description="Disordered" evidence="5">
    <location>
        <begin position="1"/>
        <end position="30"/>
    </location>
</feature>
<comment type="caution">
    <text evidence="6">The sequence shown here is derived from an EMBL/GenBank/DDBJ whole genome shotgun (WGS) entry which is preliminary data.</text>
</comment>
<comment type="similarity">
    <text evidence="1">Belongs to the peptidase S51 family.</text>
</comment>
<protein>
    <submittedName>
        <fullName evidence="6">Type 1 glutamine amidotransferase-like domain-containing protein</fullName>
    </submittedName>
</protein>
<evidence type="ECO:0000313" key="6">
    <source>
        <dbReference type="EMBL" id="MFC3687681.1"/>
    </source>
</evidence>
<evidence type="ECO:0000256" key="5">
    <source>
        <dbReference type="SAM" id="MobiDB-lite"/>
    </source>
</evidence>
<keyword evidence="7" id="KW-1185">Reference proteome</keyword>
<evidence type="ECO:0000313" key="7">
    <source>
        <dbReference type="Proteomes" id="UP001595685"/>
    </source>
</evidence>
<dbReference type="Gene3D" id="3.40.50.880">
    <property type="match status" value="1"/>
</dbReference>
<keyword evidence="3" id="KW-0378">Hydrolase</keyword>
<dbReference type="Pfam" id="PF03575">
    <property type="entry name" value="Peptidase_S51"/>
    <property type="match status" value="1"/>
</dbReference>
<name>A0ABV7WF44_9MICO</name>
<keyword evidence="2" id="KW-0645">Protease</keyword>
<dbReference type="InterPro" id="IPR029062">
    <property type="entry name" value="Class_I_gatase-like"/>
</dbReference>
<evidence type="ECO:0000256" key="1">
    <source>
        <dbReference type="ARBA" id="ARBA00006534"/>
    </source>
</evidence>
<organism evidence="6 7">
    <name type="scientific">Aquipuribacter hungaricus</name>
    <dbReference type="NCBI Taxonomy" id="545624"/>
    <lineage>
        <taxon>Bacteria</taxon>
        <taxon>Bacillati</taxon>
        <taxon>Actinomycetota</taxon>
        <taxon>Actinomycetes</taxon>
        <taxon>Micrococcales</taxon>
        <taxon>Intrasporangiaceae</taxon>
        <taxon>Aquipuribacter</taxon>
    </lineage>
</organism>
<reference evidence="7" key="1">
    <citation type="journal article" date="2019" name="Int. J. Syst. Evol. Microbiol.">
        <title>The Global Catalogue of Microorganisms (GCM) 10K type strain sequencing project: providing services to taxonomists for standard genome sequencing and annotation.</title>
        <authorList>
            <consortium name="The Broad Institute Genomics Platform"/>
            <consortium name="The Broad Institute Genome Sequencing Center for Infectious Disease"/>
            <person name="Wu L."/>
            <person name="Ma J."/>
        </authorList>
    </citation>
    <scope>NUCLEOTIDE SEQUENCE [LARGE SCALE GENOMIC DNA]</scope>
    <source>
        <strain evidence="7">NCAIM B.02333</strain>
    </source>
</reference>
<dbReference type="InterPro" id="IPR005320">
    <property type="entry name" value="Peptidase_S51"/>
</dbReference>
<feature type="compositionally biased region" description="Polar residues" evidence="5">
    <location>
        <begin position="1"/>
        <end position="10"/>
    </location>
</feature>
<evidence type="ECO:0000256" key="3">
    <source>
        <dbReference type="ARBA" id="ARBA00022801"/>
    </source>
</evidence>
<evidence type="ECO:0000256" key="4">
    <source>
        <dbReference type="ARBA" id="ARBA00022825"/>
    </source>
</evidence>
<proteinExistence type="inferred from homology"/>